<name>A0A1S7QKM0_9HYPH</name>
<reference evidence="1 2" key="1">
    <citation type="submission" date="2016-01" db="EMBL/GenBank/DDBJ databases">
        <authorList>
            <person name="Oliw E.H."/>
        </authorList>
    </citation>
    <scope>NUCLEOTIDE SEQUENCE [LARGE SCALE GENOMIC DNA]</scope>
    <source>
        <strain evidence="1 2">Zutra 3-1</strain>
    </source>
</reference>
<protein>
    <recommendedName>
        <fullName evidence="3">CBM-cenC domain-containing protein</fullName>
    </recommendedName>
</protein>
<dbReference type="EMBL" id="FBWG01000024">
    <property type="protein sequence ID" value="CUX38396.1"/>
    <property type="molecule type" value="Genomic_DNA"/>
</dbReference>
<evidence type="ECO:0000313" key="2">
    <source>
        <dbReference type="Proteomes" id="UP000191987"/>
    </source>
</evidence>
<evidence type="ECO:0008006" key="3">
    <source>
        <dbReference type="Google" id="ProtNLM"/>
    </source>
</evidence>
<dbReference type="AlphaFoldDB" id="A0A1S7QKM0"/>
<dbReference type="InterPro" id="IPR008979">
    <property type="entry name" value="Galactose-bd-like_sf"/>
</dbReference>
<dbReference type="RefSeq" id="WP_080816004.1">
    <property type="nucleotide sequence ID" value="NZ_LT009748.1"/>
</dbReference>
<gene>
    <name evidence="1" type="ORF">AGR7C_Cc70033</name>
</gene>
<dbReference type="Gene3D" id="2.60.120.260">
    <property type="entry name" value="Galactose-binding domain-like"/>
    <property type="match status" value="1"/>
</dbReference>
<evidence type="ECO:0000313" key="1">
    <source>
        <dbReference type="EMBL" id="CUX38396.1"/>
    </source>
</evidence>
<dbReference type="SUPFAM" id="SSF49785">
    <property type="entry name" value="Galactose-binding domain-like"/>
    <property type="match status" value="1"/>
</dbReference>
<accession>A0A1S7QKM0</accession>
<dbReference type="Proteomes" id="UP000191987">
    <property type="component" value="Unassembled WGS sequence"/>
</dbReference>
<sequence>MLQGIQASLDYIQVNVAPQIANLQQSISLAQDQIDQIIIGGSAPNALKFGNQLPAYYATAAALADGLAGKVPNTRKVNGKELSVDIALVKSDVGLGNADNTSDADKPISTEQAEAFSKRVRVDAVQEFTASERGQARANIGVGIVSGFRNKVINGGFEIAQRALSQTSSGYGSDDRWDNSHVGTTKTHSVQPFALGQTDVVGEPAWFSRTVVASVAGANNFCNKIQRIEGVRTLAGKRATLTFYAKANAARTVAVQIFQWFGAGGSPSPQVSAKIEKIALTAAWKRFDIVADIPSLAGKTLGTSNTDHLGIIFWFDAGSSFDVYTSALGHQSGTFDISRVSFVEGDASSESDPFSPRHYDEELRLCERYYQKLSINGLTGITYIPNGDTRAFVKLSRKMRVSPGLSVTPSNLVVIASGDSGSSVNVDLGTMALNTAGPDAIRIGNVANPGQLGASSANVASWGTATPHVFTADAEL</sequence>
<proteinExistence type="predicted"/>
<organism evidence="1 2">
    <name type="scientific">Agrobacterium deltaense Zutra 3/1</name>
    <dbReference type="NCBI Taxonomy" id="1183427"/>
    <lineage>
        <taxon>Bacteria</taxon>
        <taxon>Pseudomonadati</taxon>
        <taxon>Pseudomonadota</taxon>
        <taxon>Alphaproteobacteria</taxon>
        <taxon>Hyphomicrobiales</taxon>
        <taxon>Rhizobiaceae</taxon>
        <taxon>Rhizobium/Agrobacterium group</taxon>
        <taxon>Agrobacterium</taxon>
    </lineage>
</organism>